<feature type="binding site" evidence="5">
    <location>
        <begin position="250"/>
        <end position="251"/>
    </location>
    <ligand>
        <name>NADPH</name>
        <dbReference type="ChEBI" id="CHEBI:57783"/>
    </ligand>
</feature>
<evidence type="ECO:0000256" key="4">
    <source>
        <dbReference type="ARBA" id="ARBA00023002"/>
    </source>
</evidence>
<dbReference type="AlphaFoldDB" id="A0A502CFV0"/>
<organism evidence="8 9">
    <name type="scientific">Rhodanobacter glycinis</name>
    <dbReference type="NCBI Taxonomy" id="582702"/>
    <lineage>
        <taxon>Bacteria</taxon>
        <taxon>Pseudomonadati</taxon>
        <taxon>Pseudomonadota</taxon>
        <taxon>Gammaproteobacteria</taxon>
        <taxon>Lysobacterales</taxon>
        <taxon>Rhodanobacteraceae</taxon>
        <taxon>Rhodanobacter</taxon>
    </lineage>
</organism>
<comment type="catalytic activity">
    <reaction evidence="5">
        <text>7-aminomethyl-7-carbaguanine + 2 NADP(+) = 7-cyano-7-carbaguanine + 2 NADPH + 3 H(+)</text>
        <dbReference type="Rhea" id="RHEA:13409"/>
        <dbReference type="ChEBI" id="CHEBI:15378"/>
        <dbReference type="ChEBI" id="CHEBI:45075"/>
        <dbReference type="ChEBI" id="CHEBI:57783"/>
        <dbReference type="ChEBI" id="CHEBI:58349"/>
        <dbReference type="ChEBI" id="CHEBI:58703"/>
        <dbReference type="EC" id="1.7.1.13"/>
    </reaction>
</comment>
<feature type="binding site" evidence="5">
    <location>
        <begin position="221"/>
        <end position="222"/>
    </location>
    <ligand>
        <name>substrate</name>
    </ligand>
</feature>
<dbReference type="Proteomes" id="UP000319486">
    <property type="component" value="Unassembled WGS sequence"/>
</dbReference>
<feature type="domain" description="NADPH-dependent 7-cyano-7-deazaguanine reductase N-terminal" evidence="7">
    <location>
        <begin position="15"/>
        <end position="124"/>
    </location>
</feature>
<comment type="function">
    <text evidence="5">Catalyzes the NADPH-dependent reduction of 7-cyano-7-deazaguanine (preQ0) to 7-aminomethyl-7-deazaguanine (preQ1).</text>
</comment>
<proteinExistence type="inferred from homology"/>
<evidence type="ECO:0000256" key="2">
    <source>
        <dbReference type="ARBA" id="ARBA00022785"/>
    </source>
</evidence>
<keyword evidence="2 5" id="KW-0671">Queuosine biosynthesis</keyword>
<dbReference type="Gene3D" id="3.30.1130.10">
    <property type="match status" value="2"/>
</dbReference>
<dbReference type="HAMAP" id="MF_00817">
    <property type="entry name" value="QueF_type2"/>
    <property type="match status" value="1"/>
</dbReference>
<keyword evidence="1 5" id="KW-0963">Cytoplasm</keyword>
<dbReference type="PANTHER" id="PTHR34354:SF1">
    <property type="entry name" value="NADPH-DEPENDENT 7-CYANO-7-DEAZAGUANINE REDUCTASE"/>
    <property type="match status" value="1"/>
</dbReference>
<accession>A0A502CFV0</accession>
<comment type="similarity">
    <text evidence="5">Belongs to the GTP cyclohydrolase I family. QueF type 2 subfamily.</text>
</comment>
<sequence length="274" mass="30053">MSTPEHSPLGKDTIYADRYDPGLLFAIPRADKRVEIGVGEVLPFHGVDIWNAYELSWLDLRGKPQVALAEFHVPAASPHIIESKSFKLYLNGFAQERIADAASLTDALLHDLSAAAGAVVNVQLHAAHGATLPVTGLEGDLLDDQDIEVDHYGPPDADFLLVDRAATPVAETLVSHLLRSNCPVTGQPDWGSVQIAYCGAPIDHAGLLRYLISFRTHNEFHEQCVERIFVDLTQRCAPQQLSVYARYTRRGGLDINPFRSSTPGTPDNARTVRQ</sequence>
<dbReference type="NCBIfam" id="TIGR03138">
    <property type="entry name" value="QueF"/>
    <property type="match status" value="1"/>
</dbReference>
<evidence type="ECO:0000256" key="6">
    <source>
        <dbReference type="SAM" id="MobiDB-lite"/>
    </source>
</evidence>
<dbReference type="EMBL" id="RCZO01000001">
    <property type="protein sequence ID" value="TPG11484.1"/>
    <property type="molecule type" value="Genomic_DNA"/>
</dbReference>
<dbReference type="Pfam" id="PF14819">
    <property type="entry name" value="QueF_N"/>
    <property type="match status" value="1"/>
</dbReference>
<keyword evidence="3 5" id="KW-0521">NADP</keyword>
<feature type="region of interest" description="Disordered" evidence="6">
    <location>
        <begin position="255"/>
        <end position="274"/>
    </location>
</feature>
<feature type="active site" description="Proton donor" evidence="5">
    <location>
        <position position="189"/>
    </location>
</feature>
<dbReference type="InterPro" id="IPR050084">
    <property type="entry name" value="NADPH_dep_7-cyano-7-deazaG_red"/>
</dbReference>
<evidence type="ECO:0000313" key="9">
    <source>
        <dbReference type="Proteomes" id="UP000319486"/>
    </source>
</evidence>
<comment type="subunit">
    <text evidence="5">Homodimer.</text>
</comment>
<keyword evidence="4 5" id="KW-0560">Oxidoreductase</keyword>
<comment type="pathway">
    <text evidence="5">tRNA modification; tRNA-queuosine biosynthesis.</text>
</comment>
<evidence type="ECO:0000313" key="8">
    <source>
        <dbReference type="EMBL" id="TPG11484.1"/>
    </source>
</evidence>
<dbReference type="EC" id="1.7.1.13" evidence="5"/>
<protein>
    <recommendedName>
        <fullName evidence="5">NADPH-dependent 7-cyano-7-deazaguanine reductase</fullName>
        <ecNumber evidence="5">1.7.1.13</ecNumber>
    </recommendedName>
    <alternativeName>
        <fullName evidence="5">7-cyano-7-carbaguanine reductase</fullName>
    </alternativeName>
    <alternativeName>
        <fullName evidence="5">NADPH-dependent nitrile oxidoreductase</fullName>
    </alternativeName>
    <alternativeName>
        <fullName evidence="5">PreQ(0) reductase</fullName>
    </alternativeName>
</protein>
<dbReference type="InterPro" id="IPR029500">
    <property type="entry name" value="QueF"/>
</dbReference>
<feature type="active site" description="Thioimide intermediate" evidence="5">
    <location>
        <position position="182"/>
    </location>
</feature>
<dbReference type="PIRSF" id="PIRSF004750">
    <property type="entry name" value="Nitrile_oxidored_YqcD_prd"/>
    <property type="match status" value="1"/>
</dbReference>
<comment type="subcellular location">
    <subcellularLocation>
        <location evidence="5">Cytoplasm</location>
    </subcellularLocation>
</comment>
<dbReference type="UniPathway" id="UPA00392"/>
<dbReference type="PANTHER" id="PTHR34354">
    <property type="entry name" value="NADPH-DEPENDENT 7-CYANO-7-DEAZAGUANINE REDUCTASE"/>
    <property type="match status" value="1"/>
</dbReference>
<feature type="binding site" evidence="5">
    <location>
        <begin position="81"/>
        <end position="83"/>
    </location>
    <ligand>
        <name>substrate</name>
    </ligand>
</feature>
<dbReference type="InterPro" id="IPR016428">
    <property type="entry name" value="QueF_type2"/>
</dbReference>
<dbReference type="GO" id="GO:0008616">
    <property type="term" value="P:tRNA queuosine(34) biosynthetic process"/>
    <property type="evidence" value="ECO:0007669"/>
    <property type="project" value="UniProtKB-UniRule"/>
</dbReference>
<name>A0A502CFV0_9GAMM</name>
<gene>
    <name evidence="5 8" type="primary">queF</name>
    <name evidence="8" type="ORF">EAH88_02915</name>
</gene>
<dbReference type="SUPFAM" id="SSF55620">
    <property type="entry name" value="Tetrahydrobiopterin biosynthesis enzymes-like"/>
    <property type="match status" value="1"/>
</dbReference>
<evidence type="ECO:0000259" key="7">
    <source>
        <dbReference type="Pfam" id="PF14819"/>
    </source>
</evidence>
<dbReference type="Pfam" id="PF14489">
    <property type="entry name" value="QueF"/>
    <property type="match status" value="1"/>
</dbReference>
<dbReference type="InterPro" id="IPR029139">
    <property type="entry name" value="QueF_N"/>
</dbReference>
<feature type="binding site" evidence="5">
    <location>
        <begin position="83"/>
        <end position="84"/>
    </location>
    <ligand>
        <name>NADPH</name>
        <dbReference type="ChEBI" id="CHEBI:57783"/>
    </ligand>
</feature>
<dbReference type="InterPro" id="IPR043133">
    <property type="entry name" value="GTP-CH-I_C/QueF"/>
</dbReference>
<reference evidence="8 9" key="1">
    <citation type="journal article" date="2019" name="Environ. Microbiol.">
        <title>Species interactions and distinct microbial communities in high Arctic permafrost affected cryosols are associated with the CH4 and CO2 gas fluxes.</title>
        <authorList>
            <person name="Altshuler I."/>
            <person name="Hamel J."/>
            <person name="Turney S."/>
            <person name="Magnuson E."/>
            <person name="Levesque R."/>
            <person name="Greer C."/>
            <person name="Whyte L.G."/>
        </authorList>
    </citation>
    <scope>NUCLEOTIDE SEQUENCE [LARGE SCALE GENOMIC DNA]</scope>
    <source>
        <strain evidence="8 9">S13Y</strain>
    </source>
</reference>
<dbReference type="RefSeq" id="WP_140648753.1">
    <property type="nucleotide sequence ID" value="NZ_RCZO01000001.1"/>
</dbReference>
<evidence type="ECO:0000256" key="3">
    <source>
        <dbReference type="ARBA" id="ARBA00022857"/>
    </source>
</evidence>
<dbReference type="GO" id="GO:0033739">
    <property type="term" value="F:preQ1 synthase activity"/>
    <property type="evidence" value="ECO:0007669"/>
    <property type="project" value="UniProtKB-UniRule"/>
</dbReference>
<dbReference type="GO" id="GO:0005737">
    <property type="term" value="C:cytoplasm"/>
    <property type="evidence" value="ECO:0007669"/>
    <property type="project" value="UniProtKB-SubCell"/>
</dbReference>
<keyword evidence="9" id="KW-1185">Reference proteome</keyword>
<evidence type="ECO:0000256" key="1">
    <source>
        <dbReference type="ARBA" id="ARBA00022490"/>
    </source>
</evidence>
<evidence type="ECO:0000256" key="5">
    <source>
        <dbReference type="HAMAP-Rule" id="MF_00817"/>
    </source>
</evidence>
<comment type="caution">
    <text evidence="8">The sequence shown here is derived from an EMBL/GenBank/DDBJ whole genome shotgun (WGS) entry which is preliminary data.</text>
</comment>